<proteinExistence type="predicted"/>
<name>A0A1M7HZB3_9BACL</name>
<dbReference type="OrthoDB" id="2418612at2"/>
<keyword evidence="2" id="KW-1185">Reference proteome</keyword>
<dbReference type="Pfam" id="PF09148">
    <property type="entry name" value="DUF1934"/>
    <property type="match status" value="1"/>
</dbReference>
<accession>A0A1M7HZB3</accession>
<evidence type="ECO:0000313" key="1">
    <source>
        <dbReference type="EMBL" id="SHM33477.1"/>
    </source>
</evidence>
<dbReference type="Gene3D" id="2.40.128.20">
    <property type="match status" value="1"/>
</dbReference>
<dbReference type="SUPFAM" id="SSF50814">
    <property type="entry name" value="Lipocalins"/>
    <property type="match status" value="1"/>
</dbReference>
<evidence type="ECO:0000313" key="2">
    <source>
        <dbReference type="Proteomes" id="UP000184206"/>
    </source>
</evidence>
<dbReference type="STRING" id="1123231.SAMN02745189_01969"/>
<protein>
    <submittedName>
        <fullName evidence="1">Uncharacterized beta-barrel protein YwiB, DUF1934 family</fullName>
    </submittedName>
</protein>
<dbReference type="RefSeq" id="WP_072710401.1">
    <property type="nucleotide sequence ID" value="NZ_FRCF01000009.1"/>
</dbReference>
<gene>
    <name evidence="1" type="ORF">SAMN02745189_01969</name>
</gene>
<dbReference type="EMBL" id="FRCF01000009">
    <property type="protein sequence ID" value="SHM33477.1"/>
    <property type="molecule type" value="Genomic_DNA"/>
</dbReference>
<dbReference type="InterPro" id="IPR015231">
    <property type="entry name" value="DUF1934"/>
</dbReference>
<dbReference type="Proteomes" id="UP000184206">
    <property type="component" value="Unassembled WGS sequence"/>
</dbReference>
<dbReference type="InterPro" id="IPR012674">
    <property type="entry name" value="Calycin"/>
</dbReference>
<reference evidence="1 2" key="1">
    <citation type="submission" date="2016-11" db="EMBL/GenBank/DDBJ databases">
        <authorList>
            <person name="Jaros S."/>
            <person name="Januszkiewicz K."/>
            <person name="Wedrychowicz H."/>
        </authorList>
    </citation>
    <scope>NUCLEOTIDE SEQUENCE [LARGE SCALE GENOMIC DNA]</scope>
    <source>
        <strain evidence="1 2">DSM 16010</strain>
    </source>
</reference>
<organism evidence="1 2">
    <name type="scientific">Lacicoccus alkaliphilus DSM 16010</name>
    <dbReference type="NCBI Taxonomy" id="1123231"/>
    <lineage>
        <taxon>Bacteria</taxon>
        <taxon>Bacillati</taxon>
        <taxon>Bacillota</taxon>
        <taxon>Bacilli</taxon>
        <taxon>Bacillales</taxon>
        <taxon>Salinicoccaceae</taxon>
        <taxon>Lacicoccus</taxon>
    </lineage>
</organism>
<sequence length="133" mass="15822">MKGETTKFLLTQNFRTGGEDRSFVQKVEVSEVEKRDRYLKYQEDMEGHQLEVILRVGEDFIKIQRNGVVSMTFTFVRNEMTDTFYESAAGRHHFTLYTKALLVERDRIVIDYELYEQGQLLGSYHYNLEREGY</sequence>
<dbReference type="AlphaFoldDB" id="A0A1M7HZB3"/>